<evidence type="ECO:0000313" key="2">
    <source>
        <dbReference type="Proteomes" id="UP000827976"/>
    </source>
</evidence>
<gene>
    <name evidence="1" type="ORF">IHE45_04G148500</name>
</gene>
<accession>A0ACB7WGL2</accession>
<name>A0ACB7WGL2_DIOAL</name>
<protein>
    <submittedName>
        <fullName evidence="1">Sigma3 and sigma4 domains of RNA polymerase sigma factors protein</fullName>
    </submittedName>
</protein>
<sequence>MMATAIVAGLSMGRKFSCTPSLSTDTIDKVLSIQGYGLPQLSGASSKNSTVAKMSSNLHSGIPVNKRLPAPKAIAQHEDTSLSLTTKGNLFSNYDHVEESDPDLSSWHDLIVFQKSMLEKQWKLSFNQTATTAAPEENNKKRVIIGSGVSARQRRRSTRRSSLNQNDQVIRSNNRKQFHSIISPELLQTHLNGYVKGKVSEDLLPHDEVAQLSKKIKLGLMLEKHKARLKKRLGFEPADNELASSLRISPTKLRLMLLECSLARERLAMKNIRLVMSIAQKYNNVGPDMADLVQGGLIGLLRGIEKFDPSKGFKISTYVYWWIRQGVLKVLFLNSKTVRLPRYLCERLISIRNAKVKLERQGITPSVDSLADYLNMSERKVENATQADRMMISLEKEAFPSLNGRPGKTLHSYVADNNLENNPWQGFEDGYLKDEVNRLLHTTLSKREQDIVRLYHGVGRDSHTWEDIGKHYGLSRERVRQVGLVAFQKLKLAAKKQRMEALLVKH</sequence>
<evidence type="ECO:0000313" key="1">
    <source>
        <dbReference type="EMBL" id="KAH7687122.1"/>
    </source>
</evidence>
<keyword evidence="2" id="KW-1185">Reference proteome</keyword>
<comment type="caution">
    <text evidence="1">The sequence shown here is derived from an EMBL/GenBank/DDBJ whole genome shotgun (WGS) entry which is preliminary data.</text>
</comment>
<proteinExistence type="predicted"/>
<reference evidence="2" key="1">
    <citation type="journal article" date="2022" name="Nat. Commun.">
        <title>Chromosome evolution and the genetic basis of agronomically important traits in greater yam.</title>
        <authorList>
            <person name="Bredeson J.V."/>
            <person name="Lyons J.B."/>
            <person name="Oniyinde I.O."/>
            <person name="Okereke N.R."/>
            <person name="Kolade O."/>
            <person name="Nnabue I."/>
            <person name="Nwadili C.O."/>
            <person name="Hribova E."/>
            <person name="Parker M."/>
            <person name="Nwogha J."/>
            <person name="Shu S."/>
            <person name="Carlson J."/>
            <person name="Kariba R."/>
            <person name="Muthemba S."/>
            <person name="Knop K."/>
            <person name="Barton G.J."/>
            <person name="Sherwood A.V."/>
            <person name="Lopez-Montes A."/>
            <person name="Asiedu R."/>
            <person name="Jamnadass R."/>
            <person name="Muchugi A."/>
            <person name="Goodstein D."/>
            <person name="Egesi C.N."/>
            <person name="Featherston J."/>
            <person name="Asfaw A."/>
            <person name="Simpson G.G."/>
            <person name="Dolezel J."/>
            <person name="Hendre P.S."/>
            <person name="Van Deynze A."/>
            <person name="Kumar P.L."/>
            <person name="Obidiegwu J.E."/>
            <person name="Bhattacharjee R."/>
            <person name="Rokhsar D.S."/>
        </authorList>
    </citation>
    <scope>NUCLEOTIDE SEQUENCE [LARGE SCALE GENOMIC DNA]</scope>
    <source>
        <strain evidence="2">cv. TDa95/00328</strain>
    </source>
</reference>
<organism evidence="1 2">
    <name type="scientific">Dioscorea alata</name>
    <name type="common">Purple yam</name>
    <dbReference type="NCBI Taxonomy" id="55571"/>
    <lineage>
        <taxon>Eukaryota</taxon>
        <taxon>Viridiplantae</taxon>
        <taxon>Streptophyta</taxon>
        <taxon>Embryophyta</taxon>
        <taxon>Tracheophyta</taxon>
        <taxon>Spermatophyta</taxon>
        <taxon>Magnoliopsida</taxon>
        <taxon>Liliopsida</taxon>
        <taxon>Dioscoreales</taxon>
        <taxon>Dioscoreaceae</taxon>
        <taxon>Dioscorea</taxon>
    </lineage>
</organism>
<dbReference type="EMBL" id="CM037014">
    <property type="protein sequence ID" value="KAH7687122.1"/>
    <property type="molecule type" value="Genomic_DNA"/>
</dbReference>
<dbReference type="Proteomes" id="UP000827976">
    <property type="component" value="Chromosome 4"/>
</dbReference>